<feature type="signal peptide" evidence="2">
    <location>
        <begin position="1"/>
        <end position="23"/>
    </location>
</feature>
<dbReference type="InterPro" id="IPR036514">
    <property type="entry name" value="SGNH_hydro_sf"/>
</dbReference>
<dbReference type="Pfam" id="PF00657">
    <property type="entry name" value="Lipase_GDSL"/>
    <property type="match status" value="1"/>
</dbReference>
<evidence type="ECO:0000313" key="3">
    <source>
        <dbReference type="EMBL" id="MBE9213224.1"/>
    </source>
</evidence>
<accession>A0A8J7JT26</accession>
<dbReference type="PROSITE" id="PS01098">
    <property type="entry name" value="LIPASE_GDSL_SER"/>
    <property type="match status" value="1"/>
</dbReference>
<gene>
    <name evidence="3" type="ORF">IQ247_11155</name>
</gene>
<proteinExistence type="predicted"/>
<keyword evidence="1 3" id="KW-0378">Hydrolase</keyword>
<dbReference type="InterPro" id="IPR001087">
    <property type="entry name" value="GDSL"/>
</dbReference>
<dbReference type="SUPFAM" id="SSF52266">
    <property type="entry name" value="SGNH hydrolase"/>
    <property type="match status" value="1"/>
</dbReference>
<keyword evidence="2" id="KW-0732">Signal</keyword>
<organism evidence="3 4">
    <name type="scientific">Plectonema cf. radiosum LEGE 06105</name>
    <dbReference type="NCBI Taxonomy" id="945769"/>
    <lineage>
        <taxon>Bacteria</taxon>
        <taxon>Bacillati</taxon>
        <taxon>Cyanobacteriota</taxon>
        <taxon>Cyanophyceae</taxon>
        <taxon>Oscillatoriophycideae</taxon>
        <taxon>Oscillatoriales</taxon>
        <taxon>Microcoleaceae</taxon>
        <taxon>Plectonema</taxon>
    </lineage>
</organism>
<dbReference type="EMBL" id="JADEWL010000028">
    <property type="protein sequence ID" value="MBE9213224.1"/>
    <property type="molecule type" value="Genomic_DNA"/>
</dbReference>
<dbReference type="RefSeq" id="WP_193919917.1">
    <property type="nucleotide sequence ID" value="NZ_JADEWL010000028.1"/>
</dbReference>
<protein>
    <submittedName>
        <fullName evidence="3">SGNH/GDSL hydrolase family protein</fullName>
    </submittedName>
</protein>
<dbReference type="GO" id="GO:0016298">
    <property type="term" value="F:lipase activity"/>
    <property type="evidence" value="ECO:0007669"/>
    <property type="project" value="InterPro"/>
</dbReference>
<evidence type="ECO:0000256" key="1">
    <source>
        <dbReference type="ARBA" id="ARBA00022801"/>
    </source>
</evidence>
<evidence type="ECO:0000256" key="2">
    <source>
        <dbReference type="SAM" id="SignalP"/>
    </source>
</evidence>
<name>A0A8J7JT26_9CYAN</name>
<reference evidence="3" key="1">
    <citation type="submission" date="2020-10" db="EMBL/GenBank/DDBJ databases">
        <authorList>
            <person name="Castelo-Branco R."/>
            <person name="Eusebio N."/>
            <person name="Adriana R."/>
            <person name="Vieira A."/>
            <person name="Brugerolle De Fraissinette N."/>
            <person name="Rezende De Castro R."/>
            <person name="Schneider M.P."/>
            <person name="Vasconcelos V."/>
            <person name="Leao P.N."/>
        </authorList>
    </citation>
    <scope>NUCLEOTIDE SEQUENCE</scope>
    <source>
        <strain evidence="3">LEGE 06105</strain>
    </source>
</reference>
<dbReference type="PANTHER" id="PTHR45648">
    <property type="entry name" value="GDSL LIPASE/ACYLHYDROLASE FAMILY PROTEIN (AFU_ORTHOLOGUE AFUA_4G14700)"/>
    <property type="match status" value="1"/>
</dbReference>
<dbReference type="Gene3D" id="3.40.50.1110">
    <property type="entry name" value="SGNH hydrolase"/>
    <property type="match status" value="1"/>
</dbReference>
<sequence length="343" mass="36198">MKKVFAAAGCVLFSFMLSPKAMAGNFSQFSQFYVFGDSLSDTGNVFAATEGLTNPETAIPPNPPYAPGRFSNGNIWVDFVGKEIGLIPTTFIPPQVNIPTEGINFAIGGSSSGLNNALVPDAPLPGVLGQVGLFTQNLIANNQKADPNALYTLWGGANDYIFGNVTDPNQTVSNLSQAIESLTQAGAKNIAVFNLPDLGELPFAIATNTSAQLTQLTLSHNAALEQALNSLSGNSDINIIPIDVNSLFNRILASPGEFGFTQNPAIPCVVGDLNNITSVCDNPDEFIFFDAVHPSSQSHRLVADVTLSAIKHETVSEPSTLLSSLVIGAMGTVGVLRQRRKIS</sequence>
<evidence type="ECO:0000313" key="4">
    <source>
        <dbReference type="Proteomes" id="UP000620559"/>
    </source>
</evidence>
<dbReference type="Proteomes" id="UP000620559">
    <property type="component" value="Unassembled WGS sequence"/>
</dbReference>
<dbReference type="AlphaFoldDB" id="A0A8J7JT26"/>
<feature type="chain" id="PRO_5035171964" evidence="2">
    <location>
        <begin position="24"/>
        <end position="343"/>
    </location>
</feature>
<dbReference type="GO" id="GO:0006629">
    <property type="term" value="P:lipid metabolic process"/>
    <property type="evidence" value="ECO:0007669"/>
    <property type="project" value="InterPro"/>
</dbReference>
<dbReference type="InterPro" id="IPR051058">
    <property type="entry name" value="GDSL_Est/Lipase"/>
</dbReference>
<dbReference type="InterPro" id="IPR008265">
    <property type="entry name" value="Lipase_GDSL_AS"/>
</dbReference>
<comment type="caution">
    <text evidence="3">The sequence shown here is derived from an EMBL/GenBank/DDBJ whole genome shotgun (WGS) entry which is preliminary data.</text>
</comment>
<keyword evidence="4" id="KW-1185">Reference proteome</keyword>
<dbReference type="CDD" id="cd01846">
    <property type="entry name" value="fatty_acyltransferase_like"/>
    <property type="match status" value="1"/>
</dbReference>
<dbReference type="PANTHER" id="PTHR45648:SF22">
    <property type="entry name" value="GDSL LIPASE_ACYLHYDROLASE FAMILY PROTEIN (AFU_ORTHOLOGUE AFUA_4G14700)"/>
    <property type="match status" value="1"/>
</dbReference>